<dbReference type="InterPro" id="IPR006139">
    <property type="entry name" value="D-isomer_2_OHA_DH_cat_dom"/>
</dbReference>
<evidence type="ECO:0000313" key="8">
    <source>
        <dbReference type="Proteomes" id="UP001054889"/>
    </source>
</evidence>
<keyword evidence="1" id="KW-0521">NADP</keyword>
<evidence type="ECO:0008006" key="9">
    <source>
        <dbReference type="Google" id="ProtNLM"/>
    </source>
</evidence>
<dbReference type="InterPro" id="IPR050223">
    <property type="entry name" value="D-isomer_2-hydroxyacid_DH"/>
</dbReference>
<evidence type="ECO:0000256" key="1">
    <source>
        <dbReference type="ARBA" id="ARBA00022857"/>
    </source>
</evidence>
<dbReference type="SUPFAM" id="SSF51735">
    <property type="entry name" value="NAD(P)-binding Rossmann-fold domains"/>
    <property type="match status" value="1"/>
</dbReference>
<dbReference type="Pfam" id="PF00389">
    <property type="entry name" value="2-Hacid_dh"/>
    <property type="match status" value="1"/>
</dbReference>
<organism evidence="7 8">
    <name type="scientific">Eleusine coracana subsp. coracana</name>
    <dbReference type="NCBI Taxonomy" id="191504"/>
    <lineage>
        <taxon>Eukaryota</taxon>
        <taxon>Viridiplantae</taxon>
        <taxon>Streptophyta</taxon>
        <taxon>Embryophyta</taxon>
        <taxon>Tracheophyta</taxon>
        <taxon>Spermatophyta</taxon>
        <taxon>Magnoliopsida</taxon>
        <taxon>Liliopsida</taxon>
        <taxon>Poales</taxon>
        <taxon>Poaceae</taxon>
        <taxon>PACMAD clade</taxon>
        <taxon>Chloridoideae</taxon>
        <taxon>Cynodonteae</taxon>
        <taxon>Eleusininae</taxon>
        <taxon>Eleusine</taxon>
    </lineage>
</organism>
<dbReference type="PANTHER" id="PTHR10996">
    <property type="entry name" value="2-HYDROXYACID DEHYDROGENASE-RELATED"/>
    <property type="match status" value="1"/>
</dbReference>
<evidence type="ECO:0000256" key="3">
    <source>
        <dbReference type="ARBA" id="ARBA00023027"/>
    </source>
</evidence>
<proteinExistence type="inferred from homology"/>
<dbReference type="SUPFAM" id="SSF52283">
    <property type="entry name" value="Formate/glycerate dehydrogenase catalytic domain-like"/>
    <property type="match status" value="1"/>
</dbReference>
<dbReference type="Gene3D" id="3.40.50.720">
    <property type="entry name" value="NAD(P)-binding Rossmann-like Domain"/>
    <property type="match status" value="2"/>
</dbReference>
<reference evidence="7" key="2">
    <citation type="submission" date="2021-12" db="EMBL/GenBank/DDBJ databases">
        <title>Resequencing data analysis of finger millet.</title>
        <authorList>
            <person name="Hatakeyama M."/>
            <person name="Aluri S."/>
            <person name="Balachadran M.T."/>
            <person name="Sivarajan S.R."/>
            <person name="Poveda L."/>
            <person name="Shimizu-Inatsugi R."/>
            <person name="Schlapbach R."/>
            <person name="Sreeman S.M."/>
            <person name="Shimizu K.K."/>
        </authorList>
    </citation>
    <scope>NUCLEOTIDE SEQUENCE</scope>
</reference>
<dbReference type="InterPro" id="IPR006140">
    <property type="entry name" value="D-isomer_DH_NAD-bd"/>
</dbReference>
<dbReference type="Proteomes" id="UP001054889">
    <property type="component" value="Unassembled WGS sequence"/>
</dbReference>
<dbReference type="AlphaFoldDB" id="A0AAV5BF99"/>
<keyword evidence="8" id="KW-1185">Reference proteome</keyword>
<dbReference type="EMBL" id="BQKI01000001">
    <property type="protein sequence ID" value="GJM84423.1"/>
    <property type="molecule type" value="Genomic_DNA"/>
</dbReference>
<accession>A0AAV5BF99</accession>
<dbReference type="GO" id="GO:0016618">
    <property type="term" value="F:hydroxypyruvate reductase [NAD(P)H] activity"/>
    <property type="evidence" value="ECO:0007669"/>
    <property type="project" value="TreeGrafter"/>
</dbReference>
<dbReference type="GO" id="GO:0051287">
    <property type="term" value="F:NAD binding"/>
    <property type="evidence" value="ECO:0007669"/>
    <property type="project" value="InterPro"/>
</dbReference>
<evidence type="ECO:0000313" key="7">
    <source>
        <dbReference type="EMBL" id="GJM84423.1"/>
    </source>
</evidence>
<feature type="domain" description="D-isomer specific 2-hydroxyacid dehydrogenase NAD-binding" evidence="6">
    <location>
        <begin position="111"/>
        <end position="284"/>
    </location>
</feature>
<name>A0AAV5BF99_ELECO</name>
<evidence type="ECO:0000259" key="6">
    <source>
        <dbReference type="Pfam" id="PF02826"/>
    </source>
</evidence>
<gene>
    <name evidence="7" type="primary">ga00091</name>
    <name evidence="7" type="ORF">PR202_ga00091</name>
</gene>
<dbReference type="InterPro" id="IPR036291">
    <property type="entry name" value="NAD(P)-bd_dom_sf"/>
</dbReference>
<dbReference type="GO" id="GO:0005829">
    <property type="term" value="C:cytosol"/>
    <property type="evidence" value="ECO:0007669"/>
    <property type="project" value="TreeGrafter"/>
</dbReference>
<evidence type="ECO:0000256" key="2">
    <source>
        <dbReference type="ARBA" id="ARBA00023002"/>
    </source>
</evidence>
<sequence>MESFTVLMLRAMDDYLEQELGCRFRLLRLCDSPPDRRDDFLRAHAGSVRAIVTGGGDGADAALIDALPGLEIIASYSVGVDRVDLARCRERGIRVTNTPGVLTDDVADLAVGLAMATLRRIPQADSYVRAGQWKDKGYYPLTTKFSGKRVGIIGLGRIGLAIAKRVQGFDCPVSYYQRREQTHPGYTYYPTVVELARNSDVLVVACSLNEQSRRIVDREVMEALGPKGVLVNIGRGAHVDEPELVSALVDGRLGGAGLDVFANEPNVPEALLELDNVVLAPHMASGTHETRTAMADVVLANLEAHVLKKPLLTPVV</sequence>
<dbReference type="FunFam" id="3.40.50.720:FF:000213">
    <property type="entry name" value="Putative 2-hydroxyacid dehydrogenase"/>
    <property type="match status" value="1"/>
</dbReference>
<dbReference type="CDD" id="cd12156">
    <property type="entry name" value="HPPR"/>
    <property type="match status" value="1"/>
</dbReference>
<dbReference type="PANTHER" id="PTHR10996:SF178">
    <property type="entry name" value="2-HYDROXYACID DEHYDROGENASE YGL185C-RELATED"/>
    <property type="match status" value="1"/>
</dbReference>
<dbReference type="Pfam" id="PF02826">
    <property type="entry name" value="2-Hacid_dh_C"/>
    <property type="match status" value="1"/>
</dbReference>
<protein>
    <recommendedName>
        <fullName evidence="9">Hydroxyphenylpyruvate reductase</fullName>
    </recommendedName>
</protein>
<feature type="domain" description="D-isomer specific 2-hydroxyacid dehydrogenase catalytic" evidence="5">
    <location>
        <begin position="26"/>
        <end position="315"/>
    </location>
</feature>
<dbReference type="GO" id="GO:0030267">
    <property type="term" value="F:glyoxylate reductase (NADPH) activity"/>
    <property type="evidence" value="ECO:0007669"/>
    <property type="project" value="TreeGrafter"/>
</dbReference>
<reference evidence="7" key="1">
    <citation type="journal article" date="2018" name="DNA Res.">
        <title>Multiple hybrid de novo genome assembly of finger millet, an orphan allotetraploid crop.</title>
        <authorList>
            <person name="Hatakeyama M."/>
            <person name="Aluri S."/>
            <person name="Balachadran M.T."/>
            <person name="Sivarajan S.R."/>
            <person name="Patrignani A."/>
            <person name="Gruter S."/>
            <person name="Poveda L."/>
            <person name="Shimizu-Inatsugi R."/>
            <person name="Baeten J."/>
            <person name="Francoijs K.J."/>
            <person name="Nataraja K.N."/>
            <person name="Reddy Y.A.N."/>
            <person name="Phadnis S."/>
            <person name="Ravikumar R.L."/>
            <person name="Schlapbach R."/>
            <person name="Sreeman S.M."/>
            <person name="Shimizu K.K."/>
        </authorList>
    </citation>
    <scope>NUCLEOTIDE SEQUENCE</scope>
</reference>
<keyword evidence="3" id="KW-0520">NAD</keyword>
<keyword evidence="2 4" id="KW-0560">Oxidoreductase</keyword>
<evidence type="ECO:0000259" key="5">
    <source>
        <dbReference type="Pfam" id="PF00389"/>
    </source>
</evidence>
<comment type="similarity">
    <text evidence="4">Belongs to the D-isomer specific 2-hydroxyacid dehydrogenase family.</text>
</comment>
<comment type="caution">
    <text evidence="7">The sequence shown here is derived from an EMBL/GenBank/DDBJ whole genome shotgun (WGS) entry which is preliminary data.</text>
</comment>
<evidence type="ECO:0000256" key="4">
    <source>
        <dbReference type="RuleBase" id="RU003719"/>
    </source>
</evidence>